<name>A0A120DHZ2_9LACO</name>
<evidence type="ECO:0000313" key="9">
    <source>
        <dbReference type="EMBL" id="QLL73905.1"/>
    </source>
</evidence>
<dbReference type="EMBL" id="WWFF01000008">
    <property type="protein sequence ID" value="MYN53918.1"/>
    <property type="molecule type" value="Genomic_DNA"/>
</dbReference>
<reference evidence="4" key="7">
    <citation type="submission" date="2023-05" db="EMBL/GenBank/DDBJ databases">
        <title>Cataloging the Phylogenetic Diversity of Human Bladder Bacteria.</title>
        <authorList>
            <person name="Du J."/>
        </authorList>
    </citation>
    <scope>NUCLEOTIDE SEQUENCE</scope>
    <source>
        <strain evidence="4">UMB9226</strain>
    </source>
</reference>
<evidence type="ECO:0000313" key="15">
    <source>
        <dbReference type="Proteomes" id="UP000510660"/>
    </source>
</evidence>
<evidence type="ECO:0000313" key="4">
    <source>
        <dbReference type="EMBL" id="MDK6502449.1"/>
    </source>
</evidence>
<evidence type="ECO:0000313" key="6">
    <source>
        <dbReference type="EMBL" id="MYN53918.1"/>
    </source>
</evidence>
<evidence type="ECO:0000313" key="10">
    <source>
        <dbReference type="Proteomes" id="UP000067598"/>
    </source>
</evidence>
<organism evidence="3 10">
    <name type="scientific">Lactobacillus crispatus</name>
    <dbReference type="NCBI Taxonomy" id="47770"/>
    <lineage>
        <taxon>Bacteria</taxon>
        <taxon>Bacillati</taxon>
        <taxon>Bacillota</taxon>
        <taxon>Bacilli</taxon>
        <taxon>Lactobacillales</taxon>
        <taxon>Lactobacillaceae</taxon>
        <taxon>Lactobacillus</taxon>
    </lineage>
</organism>
<dbReference type="PANTHER" id="PTHR21666">
    <property type="entry name" value="PEPTIDASE-RELATED"/>
    <property type="match status" value="1"/>
</dbReference>
<evidence type="ECO:0000313" key="11">
    <source>
        <dbReference type="Proteomes" id="UP000198437"/>
    </source>
</evidence>
<dbReference type="EMBL" id="LJGP01000036">
    <property type="protein sequence ID" value="KWU03261.1"/>
    <property type="molecule type" value="Genomic_DNA"/>
</dbReference>
<accession>A0A120DHZ2</accession>
<evidence type="ECO:0000313" key="3">
    <source>
        <dbReference type="EMBL" id="KWU03261.1"/>
    </source>
</evidence>
<dbReference type="Proteomes" id="UP000464915">
    <property type="component" value="Chromosome"/>
</dbReference>
<dbReference type="InterPro" id="IPR011055">
    <property type="entry name" value="Dup_hybrid_motif"/>
</dbReference>
<dbReference type="RefSeq" id="WP_013086425.1">
    <property type="nucleotide sequence ID" value="NZ_AP025162.1"/>
</dbReference>
<reference evidence="6 13" key="6">
    <citation type="submission" date="2020-01" db="EMBL/GenBank/DDBJ databases">
        <title>Vaginal microbiome of pregnant Indian women: Insights into the genome of dominants Lactobacillus species.</title>
        <authorList>
            <person name="Das B."/>
            <person name="Mehta O."/>
            <person name="Ghosh T.S."/>
            <person name="Kothidar A."/>
            <person name="Gowtham M.R."/>
            <person name="Mitra R."/>
            <person name="Kshetrapal P."/>
            <person name="Wadhwa N."/>
            <person name="Thiruvengadam R."/>
            <person name="Nair G.B."/>
            <person name="Bhatnagar S."/>
            <person name="Pore S."/>
        </authorList>
    </citation>
    <scope>NUCLEOTIDE SEQUENCE [LARGE SCALE GENOMIC DNA]</scope>
    <source>
        <strain evidence="6 13">Indica2</strain>
    </source>
</reference>
<dbReference type="PATRIC" id="fig|47770.28.peg.1158"/>
<dbReference type="Proteomes" id="UP000067598">
    <property type="component" value="Unassembled WGS sequence"/>
</dbReference>
<evidence type="ECO:0000313" key="14">
    <source>
        <dbReference type="Proteomes" id="UP000464915"/>
    </source>
</evidence>
<dbReference type="InterPro" id="IPR016047">
    <property type="entry name" value="M23ase_b-sheet_dom"/>
</dbReference>
<reference evidence="5" key="8">
    <citation type="submission" date="2023-08" db="EMBL/GenBank/DDBJ databases">
        <title>Lactobacillus from the Female Urinary Tract.</title>
        <authorList>
            <person name="Stegman N."/>
            <person name="Jackson B."/>
            <person name="Steiling M."/>
            <person name="Sedano C."/>
            <person name="Wolfe A."/>
            <person name="Putonti C."/>
        </authorList>
    </citation>
    <scope>NUCLEOTIDE SEQUENCE</scope>
    <source>
        <strain evidence="5">UMB5661</strain>
    </source>
</reference>
<dbReference type="InterPro" id="IPR050570">
    <property type="entry name" value="Cell_wall_metabolism_enzyme"/>
</dbReference>
<dbReference type="Proteomes" id="UP001253287">
    <property type="component" value="Unassembled WGS sequence"/>
</dbReference>
<dbReference type="EMBL" id="JASOGN010000013">
    <property type="protein sequence ID" value="MDK6502449.1"/>
    <property type="molecule type" value="Genomic_DNA"/>
</dbReference>
<reference evidence="2 12" key="3">
    <citation type="submission" date="2019-09" db="EMBL/GenBank/DDBJ databases">
        <title>Comparative analysis of L. crispatus genomes revealed niche specific adaptation to different host and body sites.</title>
        <authorList>
            <person name="Pan M."/>
            <person name="Hidalgo-Cantabrana C."/>
            <person name="Barrangou R."/>
        </authorList>
    </citation>
    <scope>NUCLEOTIDE SEQUENCE [LARGE SCALE GENOMIC DNA]</scope>
    <source>
        <strain evidence="2 12">NCK2488</strain>
    </source>
</reference>
<evidence type="ECO:0000313" key="7">
    <source>
        <dbReference type="EMBL" id="OXC22099.1"/>
    </source>
</evidence>
<dbReference type="GO" id="GO:0004222">
    <property type="term" value="F:metalloendopeptidase activity"/>
    <property type="evidence" value="ECO:0007669"/>
    <property type="project" value="TreeGrafter"/>
</dbReference>
<reference evidence="8 14" key="4">
    <citation type="submission" date="2019-12" db="EMBL/GenBank/DDBJ databases">
        <title>Complete Genome Sequences of Lactobacillus strains, C25 and P38, Isolated from Chicken Cecum.</title>
        <authorList>
            <person name="Hassan H.M."/>
            <person name="Mendoza M."/>
            <person name="Rezvani M."/>
            <person name="Koci M.D."/>
            <person name="Dickey A.N."/>
            <person name="Scholl E.H."/>
        </authorList>
    </citation>
    <scope>NUCLEOTIDE SEQUENCE [LARGE SCALE GENOMIC DNA]</scope>
    <source>
        <strain evidence="8 14">C25</strain>
    </source>
</reference>
<reference evidence="7 11" key="2">
    <citation type="submission" date="2016-05" db="EMBL/GenBank/DDBJ databases">
        <authorList>
            <person name="Johnson T.J."/>
            <person name="Youmans B.P."/>
            <person name="Case K.A."/>
        </authorList>
    </citation>
    <scope>NUCLEOTIDE SEQUENCE [LARGE SCALE GENOMIC DNA]</scope>
    <source>
        <strain evidence="7 11">UMNLC6</strain>
    </source>
</reference>
<dbReference type="Proteomes" id="UP000324504">
    <property type="component" value="Unassembled WGS sequence"/>
</dbReference>
<dbReference type="PANTHER" id="PTHR21666:SF270">
    <property type="entry name" value="MUREIN HYDROLASE ACTIVATOR ENVC"/>
    <property type="match status" value="1"/>
</dbReference>
<proteinExistence type="predicted"/>
<dbReference type="EMBL" id="JAVTXN010000013">
    <property type="protein sequence ID" value="MDT9609275.1"/>
    <property type="molecule type" value="Genomic_DNA"/>
</dbReference>
<sequence length="224" mass="25602">MKKTESKFALLAALIAILAFASIPLWQNNLNSLRPQTHTVKKKKTAKKKKVVHVTWGYPFKKLYEKKIKFKSGQKFGETDVIRRVYPSKSYFHDGYDFGFSEVGHSSVYAVHAGTVHRVKYAPGLGLYIWIISDDGYVEVYQEGFLSITDIYVKKGQKVKLGQKIGKLTGSHIHLGVTKTDKDYIDKKHDNTPCKYYWKDNGTWLNPMKIIEDNLRAAGKDPVQ</sequence>
<dbReference type="Pfam" id="PF01551">
    <property type="entry name" value="Peptidase_M23"/>
    <property type="match status" value="1"/>
</dbReference>
<reference evidence="9 15" key="5">
    <citation type="submission" date="2020-01" db="EMBL/GenBank/DDBJ databases">
        <title>Complete and circular genome sequences of six lactobacillus isolates from horses.</title>
        <authorList>
            <person name="Hassan H.M."/>
        </authorList>
    </citation>
    <scope>NUCLEOTIDE SEQUENCE [LARGE SCALE GENOMIC DNA]</scope>
    <source>
        <strain evidence="9 15">1D</strain>
    </source>
</reference>
<dbReference type="CDD" id="cd12797">
    <property type="entry name" value="M23_peptidase"/>
    <property type="match status" value="1"/>
</dbReference>
<evidence type="ECO:0000313" key="13">
    <source>
        <dbReference type="Proteomes" id="UP000460132"/>
    </source>
</evidence>
<dbReference type="Proteomes" id="UP000460132">
    <property type="component" value="Unassembled WGS sequence"/>
</dbReference>
<dbReference type="Proteomes" id="UP000198437">
    <property type="component" value="Unassembled WGS sequence"/>
</dbReference>
<dbReference type="EMBL" id="CP047415">
    <property type="protein sequence ID" value="QLL73905.1"/>
    <property type="molecule type" value="Genomic_DNA"/>
</dbReference>
<evidence type="ECO:0000313" key="5">
    <source>
        <dbReference type="EMBL" id="MDT9609275.1"/>
    </source>
</evidence>
<evidence type="ECO:0000313" key="2">
    <source>
        <dbReference type="EMBL" id="KAA8813306.1"/>
    </source>
</evidence>
<evidence type="ECO:0000313" key="8">
    <source>
        <dbReference type="EMBL" id="QHQ67952.1"/>
    </source>
</evidence>
<dbReference type="EMBL" id="LYQW01000032">
    <property type="protein sequence ID" value="OXC22099.1"/>
    <property type="molecule type" value="Genomic_DNA"/>
</dbReference>
<keyword evidence="4" id="KW-0378">Hydrolase</keyword>
<dbReference type="OMA" id="QEGFANR"/>
<protein>
    <submittedName>
        <fullName evidence="2">M23 family metallopeptidase</fullName>
        <ecNumber evidence="4">3.4.-.-</ecNumber>
    </submittedName>
    <submittedName>
        <fullName evidence="3">Peptidase M23</fullName>
    </submittedName>
    <submittedName>
        <fullName evidence="6">Peptidoglycan DD-metalloendopeptidase family protein</fullName>
    </submittedName>
</protein>
<evidence type="ECO:0000259" key="1">
    <source>
        <dbReference type="Pfam" id="PF01551"/>
    </source>
</evidence>
<evidence type="ECO:0000313" key="12">
    <source>
        <dbReference type="Proteomes" id="UP000324504"/>
    </source>
</evidence>
<dbReference type="SUPFAM" id="SSF51261">
    <property type="entry name" value="Duplicated hybrid motif"/>
    <property type="match status" value="1"/>
</dbReference>
<dbReference type="Proteomes" id="UP000510660">
    <property type="component" value="Chromosome"/>
</dbReference>
<accession>A0A6P1TTX1</accession>
<dbReference type="EC" id="3.4.-.-" evidence="4"/>
<dbReference type="AlphaFoldDB" id="A0A120DHZ2"/>
<dbReference type="Gene3D" id="2.70.70.10">
    <property type="entry name" value="Glucose Permease (Domain IIA)"/>
    <property type="match status" value="1"/>
</dbReference>
<feature type="domain" description="M23ase beta-sheet core" evidence="1">
    <location>
        <begin position="92"/>
        <end position="181"/>
    </location>
</feature>
<gene>
    <name evidence="3" type="ORF">AEL95_08420</name>
    <name evidence="7" type="ORF">AYP82_01220</name>
    <name evidence="2" type="ORF">F1C09_02705</name>
    <name evidence="8" type="ORF">GSR61_04940</name>
    <name evidence="6" type="ORF">GTK63_06280</name>
    <name evidence="9" type="ORF">GTO85_05785</name>
    <name evidence="4" type="ORF">QP235_04450</name>
    <name evidence="5" type="ORF">RON39_03920</name>
</gene>
<dbReference type="EMBL" id="VUAV01000009">
    <property type="protein sequence ID" value="KAA8813306.1"/>
    <property type="molecule type" value="Genomic_DNA"/>
</dbReference>
<dbReference type="Proteomes" id="UP001230300">
    <property type="component" value="Unassembled WGS sequence"/>
</dbReference>
<reference evidence="3 10" key="1">
    <citation type="journal article" date="2016" name="Microbiology (Mosc.)">
        <title>Comparison of Lactobacillus crispatus isolates from Lactobacillus-dominated vaginal microbiomes with isolates from microbiomes containing bacterial vaginosis-associated bacteria.</title>
        <authorList>
            <person name="Abdelmaksoud A.A."/>
            <person name="Koparde V.N."/>
            <person name="Sheth N.U."/>
            <person name="Serrano M.G."/>
            <person name="Glascock A.L."/>
            <person name="Fettweis J.M."/>
            <person name="Strauss Iii J.F."/>
            <person name="Buck G.A."/>
            <person name="Jefferson K.K."/>
        </authorList>
    </citation>
    <scope>NUCLEOTIDE SEQUENCE [LARGE SCALE GENOMIC DNA]</scope>
    <source>
        <strain evidence="3 10">VMC3</strain>
    </source>
</reference>
<dbReference type="EMBL" id="CP047142">
    <property type="protein sequence ID" value="QHQ67952.1"/>
    <property type="molecule type" value="Genomic_DNA"/>
</dbReference>